<dbReference type="SMART" id="SM00938">
    <property type="entry name" value="P-II"/>
    <property type="match status" value="1"/>
</dbReference>
<evidence type="ECO:0000256" key="2">
    <source>
        <dbReference type="ARBA" id="ARBA00023015"/>
    </source>
</evidence>
<comment type="caution">
    <text evidence="5">The sequence shown here is derived from an EMBL/GenBank/DDBJ whole genome shotgun (WGS) entry which is preliminary data.</text>
</comment>
<gene>
    <name evidence="5" type="ORF">PMG71_16465</name>
</gene>
<dbReference type="RefSeq" id="WP_283754778.1">
    <property type="nucleotide sequence ID" value="NZ_JAQOSP010000104.1"/>
</dbReference>
<evidence type="ECO:0000256" key="4">
    <source>
        <dbReference type="ARBA" id="ARBA00023231"/>
    </source>
</evidence>
<dbReference type="Gene3D" id="3.30.70.120">
    <property type="match status" value="1"/>
</dbReference>
<dbReference type="InterPro" id="IPR002187">
    <property type="entry name" value="N-reg_PII"/>
</dbReference>
<organism evidence="5 6">
    <name type="scientific">Roseofilum acuticapitatum BLCC-M154</name>
    <dbReference type="NCBI Taxonomy" id="3022444"/>
    <lineage>
        <taxon>Bacteria</taxon>
        <taxon>Bacillati</taxon>
        <taxon>Cyanobacteriota</taxon>
        <taxon>Cyanophyceae</taxon>
        <taxon>Desertifilales</taxon>
        <taxon>Desertifilaceae</taxon>
        <taxon>Roseofilum</taxon>
        <taxon>Roseofilum acuticapitatum</taxon>
    </lineage>
</organism>
<accession>A0ABT7AVU0</accession>
<keyword evidence="2" id="KW-0805">Transcription regulation</keyword>
<dbReference type="EMBL" id="JAQOSP010000104">
    <property type="protein sequence ID" value="MDJ1171024.1"/>
    <property type="molecule type" value="Genomic_DNA"/>
</dbReference>
<evidence type="ECO:0000313" key="6">
    <source>
        <dbReference type="Proteomes" id="UP001235303"/>
    </source>
</evidence>
<evidence type="ECO:0000256" key="3">
    <source>
        <dbReference type="ARBA" id="ARBA00023163"/>
    </source>
</evidence>
<dbReference type="PROSITE" id="PS51343">
    <property type="entry name" value="PII_GLNB_DOM"/>
    <property type="match status" value="1"/>
</dbReference>
<keyword evidence="4" id="KW-0535">Nitrogen fixation</keyword>
<dbReference type="Proteomes" id="UP001235303">
    <property type="component" value="Unassembled WGS sequence"/>
</dbReference>
<dbReference type="InterPro" id="IPR015867">
    <property type="entry name" value="N-reg_PII/ATP_PRibTrfase_C"/>
</dbReference>
<dbReference type="PANTHER" id="PTHR30115">
    <property type="entry name" value="NITROGEN REGULATORY PROTEIN P-II"/>
    <property type="match status" value="1"/>
</dbReference>
<keyword evidence="3" id="KW-0804">Transcription</keyword>
<sequence length="128" mass="13904">MPVAIRAIVRPEKANDVMQALLNSGFPAVTKIDVYGRGKQRGLKIGNVHYDELPKELLMFVVPDEDKDTVIRIILDSARTGTEGAYGDGKIFVTPVEEVYTVSTGIQENSALSPTATPETSARTLVKT</sequence>
<comment type="function">
    <text evidence="1">Could be involved in the regulation of nitrogen fixation.</text>
</comment>
<evidence type="ECO:0000256" key="1">
    <source>
        <dbReference type="ARBA" id="ARBA00002440"/>
    </source>
</evidence>
<protein>
    <submittedName>
        <fullName evidence="5">P-II family nitrogen regulator</fullName>
    </submittedName>
</protein>
<dbReference type="SUPFAM" id="SSF54913">
    <property type="entry name" value="GlnB-like"/>
    <property type="match status" value="1"/>
</dbReference>
<proteinExistence type="predicted"/>
<dbReference type="PANTHER" id="PTHR30115:SF13">
    <property type="entry name" value="PII-LIKE PROTEIN GLNBI"/>
    <property type="match status" value="1"/>
</dbReference>
<dbReference type="InterPro" id="IPR011322">
    <property type="entry name" value="N-reg_PII-like_a/b"/>
</dbReference>
<dbReference type="PRINTS" id="PR00340">
    <property type="entry name" value="PIIGLNB"/>
</dbReference>
<name>A0ABT7AVU0_9CYAN</name>
<keyword evidence="6" id="KW-1185">Reference proteome</keyword>
<dbReference type="Pfam" id="PF00543">
    <property type="entry name" value="P-II"/>
    <property type="match status" value="1"/>
</dbReference>
<reference evidence="5 6" key="1">
    <citation type="submission" date="2023-01" db="EMBL/GenBank/DDBJ databases">
        <title>Novel diversity within Roseofilum (Cyanobacteria; Desertifilaceae) from marine benthic mats with descriptions of four novel species.</title>
        <authorList>
            <person name="Wang Y."/>
            <person name="Berthold D.E."/>
            <person name="Hu J."/>
            <person name="Lefler F.W."/>
            <person name="Laughinghouse H.D. IV."/>
        </authorList>
    </citation>
    <scope>NUCLEOTIDE SEQUENCE [LARGE SCALE GENOMIC DNA]</scope>
    <source>
        <strain evidence="5 6">BLCC-M154</strain>
    </source>
</reference>
<evidence type="ECO:0000313" key="5">
    <source>
        <dbReference type="EMBL" id="MDJ1171024.1"/>
    </source>
</evidence>